<evidence type="ECO:0000256" key="7">
    <source>
        <dbReference type="RuleBase" id="RU363059"/>
    </source>
</evidence>
<dbReference type="PANTHER" id="PTHR11009">
    <property type="entry name" value="DER1-LIKE PROTEIN, DERLIN"/>
    <property type="match status" value="1"/>
</dbReference>
<keyword evidence="3 7" id="KW-0812">Transmembrane</keyword>
<dbReference type="InterPro" id="IPR007599">
    <property type="entry name" value="DER1"/>
</dbReference>
<keyword evidence="5 7" id="KW-1133">Transmembrane helix</keyword>
<dbReference type="InterPro" id="IPR035952">
    <property type="entry name" value="Rhomboid-like_sf"/>
</dbReference>
<dbReference type="EMBL" id="JAGPNK010000007">
    <property type="protein sequence ID" value="KAH7318580.1"/>
    <property type="molecule type" value="Genomic_DNA"/>
</dbReference>
<evidence type="ECO:0000256" key="1">
    <source>
        <dbReference type="ARBA" id="ARBA00004477"/>
    </source>
</evidence>
<comment type="function">
    <text evidence="7">May be involved in the degradation of misfolded endoplasmic reticulum (ER) luminal proteins.</text>
</comment>
<comment type="similarity">
    <text evidence="2 7">Belongs to the derlin family.</text>
</comment>
<evidence type="ECO:0000256" key="8">
    <source>
        <dbReference type="SAM" id="MobiDB-lite"/>
    </source>
</evidence>
<feature type="transmembrane region" description="Helical" evidence="7">
    <location>
        <begin position="55"/>
        <end position="80"/>
    </location>
</feature>
<dbReference type="AlphaFoldDB" id="A0A8K0WS01"/>
<comment type="caution">
    <text evidence="9">The sequence shown here is derived from an EMBL/GenBank/DDBJ whole genome shotgun (WGS) entry which is preliminary data.</text>
</comment>
<dbReference type="Pfam" id="PF04511">
    <property type="entry name" value="DER1"/>
    <property type="match status" value="1"/>
</dbReference>
<evidence type="ECO:0000256" key="6">
    <source>
        <dbReference type="ARBA" id="ARBA00023136"/>
    </source>
</evidence>
<evidence type="ECO:0000313" key="9">
    <source>
        <dbReference type="EMBL" id="KAH7318580.1"/>
    </source>
</evidence>
<accession>A0A8K0WS01</accession>
<dbReference type="GO" id="GO:0005789">
    <property type="term" value="C:endoplasmic reticulum membrane"/>
    <property type="evidence" value="ECO:0007669"/>
    <property type="project" value="UniProtKB-SubCell"/>
</dbReference>
<reference evidence="9" key="1">
    <citation type="journal article" date="2021" name="Nat. Commun.">
        <title>Genetic determinants of endophytism in the Arabidopsis root mycobiome.</title>
        <authorList>
            <person name="Mesny F."/>
            <person name="Miyauchi S."/>
            <person name="Thiergart T."/>
            <person name="Pickel B."/>
            <person name="Atanasova L."/>
            <person name="Karlsson M."/>
            <person name="Huettel B."/>
            <person name="Barry K.W."/>
            <person name="Haridas S."/>
            <person name="Chen C."/>
            <person name="Bauer D."/>
            <person name="Andreopoulos W."/>
            <person name="Pangilinan J."/>
            <person name="LaButti K."/>
            <person name="Riley R."/>
            <person name="Lipzen A."/>
            <person name="Clum A."/>
            <person name="Drula E."/>
            <person name="Henrissat B."/>
            <person name="Kohler A."/>
            <person name="Grigoriev I.V."/>
            <person name="Martin F.M."/>
            <person name="Hacquard S."/>
        </authorList>
    </citation>
    <scope>NUCLEOTIDE SEQUENCE</scope>
    <source>
        <strain evidence="9">MPI-CAGE-CH-0235</strain>
    </source>
</reference>
<feature type="region of interest" description="Disordered" evidence="8">
    <location>
        <begin position="227"/>
        <end position="266"/>
    </location>
</feature>
<feature type="transmembrane region" description="Helical" evidence="7">
    <location>
        <begin position="101"/>
        <end position="126"/>
    </location>
</feature>
<keyword evidence="6 7" id="KW-0472">Membrane</keyword>
<evidence type="ECO:0000256" key="2">
    <source>
        <dbReference type="ARBA" id="ARBA00008917"/>
    </source>
</evidence>
<keyword evidence="4 7" id="KW-0256">Endoplasmic reticulum</keyword>
<dbReference type="SUPFAM" id="SSF144091">
    <property type="entry name" value="Rhomboid-like"/>
    <property type="match status" value="1"/>
</dbReference>
<sequence>MSATQDIMATYWRLPALARNMATAVFFLSVSVYTGLLSGRLLIHHPYYLWQLPPQVWRLVTSFLITEPQLGIIFDTYFVYQYLGQMEMGMGARFARREDVLWYLMVVGSFILTLNHILGFGYSFFLQGLIIAMCYTVTQDQRGMKANFYIITIPAQLSPYCMIAINLVMPNGVGKIPLQIMGLVSAHLYDFLTRLWPEFGGGRNLLPTPAFVSNLVRTPRVLQRTYGTAIRSGTREPDNSTGTTTGAQRGPLPDSWRSRGPGQRLG</sequence>
<dbReference type="OrthoDB" id="19102at2759"/>
<dbReference type="GO" id="GO:0006950">
    <property type="term" value="P:response to stress"/>
    <property type="evidence" value="ECO:0007669"/>
    <property type="project" value="UniProtKB-ARBA"/>
</dbReference>
<comment type="subcellular location">
    <subcellularLocation>
        <location evidence="1 7">Endoplasmic reticulum membrane</location>
        <topology evidence="1 7">Multi-pass membrane protein</topology>
    </subcellularLocation>
</comment>
<keyword evidence="10" id="KW-1185">Reference proteome</keyword>
<proteinExistence type="inferred from homology"/>
<gene>
    <name evidence="9" type="ORF">B0I35DRAFT_432432</name>
</gene>
<evidence type="ECO:0000256" key="3">
    <source>
        <dbReference type="ARBA" id="ARBA00022692"/>
    </source>
</evidence>
<dbReference type="Proteomes" id="UP000813444">
    <property type="component" value="Unassembled WGS sequence"/>
</dbReference>
<evidence type="ECO:0000256" key="4">
    <source>
        <dbReference type="ARBA" id="ARBA00022824"/>
    </source>
</evidence>
<comment type="caution">
    <text evidence="7">Lacks conserved residue(s) required for the propagation of feature annotation.</text>
</comment>
<protein>
    <recommendedName>
        <fullName evidence="7">Derlin</fullName>
    </recommendedName>
</protein>
<evidence type="ECO:0000313" key="10">
    <source>
        <dbReference type="Proteomes" id="UP000813444"/>
    </source>
</evidence>
<evidence type="ECO:0000256" key="5">
    <source>
        <dbReference type="ARBA" id="ARBA00022989"/>
    </source>
</evidence>
<organism evidence="9 10">
    <name type="scientific">Stachybotrys elegans</name>
    <dbReference type="NCBI Taxonomy" id="80388"/>
    <lineage>
        <taxon>Eukaryota</taxon>
        <taxon>Fungi</taxon>
        <taxon>Dikarya</taxon>
        <taxon>Ascomycota</taxon>
        <taxon>Pezizomycotina</taxon>
        <taxon>Sordariomycetes</taxon>
        <taxon>Hypocreomycetidae</taxon>
        <taxon>Hypocreales</taxon>
        <taxon>Stachybotryaceae</taxon>
        <taxon>Stachybotrys</taxon>
    </lineage>
</organism>
<name>A0A8K0WS01_9HYPO</name>
<feature type="transmembrane region" description="Helical" evidence="7">
    <location>
        <begin position="21"/>
        <end position="43"/>
    </location>
</feature>